<keyword evidence="12" id="KW-1185">Reference proteome</keyword>
<keyword evidence="6 10" id="KW-0732">Signal</keyword>
<dbReference type="Gene3D" id="3.40.50.11320">
    <property type="match status" value="1"/>
</dbReference>
<dbReference type="GO" id="GO:0005773">
    <property type="term" value="C:vacuole"/>
    <property type="evidence" value="ECO:0007669"/>
    <property type="project" value="TreeGrafter"/>
</dbReference>
<keyword evidence="8" id="KW-1015">Disulfide bond</keyword>
<evidence type="ECO:0000256" key="9">
    <source>
        <dbReference type="ARBA" id="ARBA00023180"/>
    </source>
</evidence>
<evidence type="ECO:0000256" key="2">
    <source>
        <dbReference type="ARBA" id="ARBA00009431"/>
    </source>
</evidence>
<dbReference type="EMBL" id="BKCP01012737">
    <property type="protein sequence ID" value="GER56661.1"/>
    <property type="molecule type" value="Genomic_DNA"/>
</dbReference>
<dbReference type="PANTHER" id="PTHR11802">
    <property type="entry name" value="SERINE PROTEASE FAMILY S10 SERINE CARBOXYPEPTIDASE"/>
    <property type="match status" value="1"/>
</dbReference>
<dbReference type="InterPro" id="IPR001563">
    <property type="entry name" value="Peptidase_S10"/>
</dbReference>
<dbReference type="EC" id="3.4.16.-" evidence="10"/>
<dbReference type="InterPro" id="IPR018202">
    <property type="entry name" value="Ser_caboxypep_ser_AS"/>
</dbReference>
<keyword evidence="9" id="KW-0325">Glycoprotein</keyword>
<evidence type="ECO:0000256" key="5">
    <source>
        <dbReference type="ARBA" id="ARBA00022670"/>
    </source>
</evidence>
<keyword evidence="7 10" id="KW-0378">Hydrolase</keyword>
<dbReference type="AlphaFoldDB" id="A0A5A7RHN8"/>
<organism evidence="11 12">
    <name type="scientific">Striga asiatica</name>
    <name type="common">Asiatic witchweed</name>
    <name type="synonym">Buchnera asiatica</name>
    <dbReference type="NCBI Taxonomy" id="4170"/>
    <lineage>
        <taxon>Eukaryota</taxon>
        <taxon>Viridiplantae</taxon>
        <taxon>Streptophyta</taxon>
        <taxon>Embryophyta</taxon>
        <taxon>Tracheophyta</taxon>
        <taxon>Spermatophyta</taxon>
        <taxon>Magnoliopsida</taxon>
        <taxon>eudicotyledons</taxon>
        <taxon>Gunneridae</taxon>
        <taxon>Pentapetalae</taxon>
        <taxon>asterids</taxon>
        <taxon>lamiids</taxon>
        <taxon>Lamiales</taxon>
        <taxon>Orobanchaceae</taxon>
        <taxon>Buchnereae</taxon>
        <taxon>Striga</taxon>
    </lineage>
</organism>
<dbReference type="PROSITE" id="PS00131">
    <property type="entry name" value="CARBOXYPEPT_SER_SER"/>
    <property type="match status" value="1"/>
</dbReference>
<dbReference type="PANTHER" id="PTHR11802:SF460">
    <property type="entry name" value="CARBOXYPEPTIDASE"/>
    <property type="match status" value="1"/>
</dbReference>
<sequence>MNFFTFLFLSILCLPCYTECHSARGHNNLLRDLLKTRKLRKQPYNYRKNDSPVYVAPQEGMKEADKIVALPGQQQLSVKFSQYSGYVTVDSKAGRALFYYFTEAEEPANKPLVLWLNGGPGCSSIGGGAFTAQGPFRVNPDGKTLWYNKYAWNIVANVIFLESPAGVGFSYSNTTSDYVTGDEQTAKDSYTFLVNWLERFPEYKTREFYLAGESYAGHYVPQLADLILENNKITNHTVINLKGLAIGNAYIDFVDRWSGTLDHFWTSALISEQTHDGIVKNCNYSLPDPFEGDCEKYIDEAYKEKGNIDIYDIYAPLCGSPSTAPSISSYDPCSTQYVIDYLNRPDVQKALHANITGIPGLWSDCSDFVFDKWKWNESADTVLPIIEKLMSSHISVWIYSGDTDGIIPVTTTKYSMAKLSKRVITPWFPWWEVMQLSTKT</sequence>
<dbReference type="GO" id="GO:0005576">
    <property type="term" value="C:extracellular region"/>
    <property type="evidence" value="ECO:0007669"/>
    <property type="project" value="UniProtKB-SubCell"/>
</dbReference>
<gene>
    <name evidence="11" type="ORF">STAS_34386</name>
</gene>
<dbReference type="Gene3D" id="3.40.50.1820">
    <property type="entry name" value="alpha/beta hydrolase"/>
    <property type="match status" value="1"/>
</dbReference>
<evidence type="ECO:0000256" key="1">
    <source>
        <dbReference type="ARBA" id="ARBA00004613"/>
    </source>
</evidence>
<evidence type="ECO:0000313" key="12">
    <source>
        <dbReference type="Proteomes" id="UP000325081"/>
    </source>
</evidence>
<dbReference type="SUPFAM" id="SSF53474">
    <property type="entry name" value="alpha/beta-Hydrolases"/>
    <property type="match status" value="1"/>
</dbReference>
<dbReference type="Pfam" id="PF00450">
    <property type="entry name" value="Peptidase_S10"/>
    <property type="match status" value="1"/>
</dbReference>
<dbReference type="Proteomes" id="UP000325081">
    <property type="component" value="Unassembled WGS sequence"/>
</dbReference>
<name>A0A5A7RHN8_STRAF</name>
<feature type="chain" id="PRO_5023133926" description="Carboxypeptidase" evidence="10">
    <location>
        <begin position="19"/>
        <end position="440"/>
    </location>
</feature>
<evidence type="ECO:0000256" key="6">
    <source>
        <dbReference type="ARBA" id="ARBA00022729"/>
    </source>
</evidence>
<keyword evidence="5 10" id="KW-0645">Protease</keyword>
<dbReference type="FunFam" id="3.40.50.1820:FF:000030">
    <property type="entry name" value="Carboxypeptidase"/>
    <property type="match status" value="1"/>
</dbReference>
<keyword evidence="3" id="KW-0964">Secreted</keyword>
<protein>
    <recommendedName>
        <fullName evidence="10">Carboxypeptidase</fullName>
        <ecNumber evidence="10">3.4.16.-</ecNumber>
    </recommendedName>
</protein>
<evidence type="ECO:0000256" key="4">
    <source>
        <dbReference type="ARBA" id="ARBA00022645"/>
    </source>
</evidence>
<comment type="similarity">
    <text evidence="2 10">Belongs to the peptidase S10 family.</text>
</comment>
<dbReference type="Gene3D" id="6.10.250.940">
    <property type="match status" value="1"/>
</dbReference>
<evidence type="ECO:0000256" key="3">
    <source>
        <dbReference type="ARBA" id="ARBA00022525"/>
    </source>
</evidence>
<reference evidence="12" key="1">
    <citation type="journal article" date="2019" name="Curr. Biol.">
        <title>Genome Sequence of Striga asiatica Provides Insight into the Evolution of Plant Parasitism.</title>
        <authorList>
            <person name="Yoshida S."/>
            <person name="Kim S."/>
            <person name="Wafula E.K."/>
            <person name="Tanskanen J."/>
            <person name="Kim Y.M."/>
            <person name="Honaas L."/>
            <person name="Yang Z."/>
            <person name="Spallek T."/>
            <person name="Conn C.E."/>
            <person name="Ichihashi Y."/>
            <person name="Cheong K."/>
            <person name="Cui S."/>
            <person name="Der J.P."/>
            <person name="Gundlach H."/>
            <person name="Jiao Y."/>
            <person name="Hori C."/>
            <person name="Ishida J.K."/>
            <person name="Kasahara H."/>
            <person name="Kiba T."/>
            <person name="Kim M.S."/>
            <person name="Koo N."/>
            <person name="Laohavisit A."/>
            <person name="Lee Y.H."/>
            <person name="Lumba S."/>
            <person name="McCourt P."/>
            <person name="Mortimer J.C."/>
            <person name="Mutuku J.M."/>
            <person name="Nomura T."/>
            <person name="Sasaki-Sekimoto Y."/>
            <person name="Seto Y."/>
            <person name="Wang Y."/>
            <person name="Wakatake T."/>
            <person name="Sakakibara H."/>
            <person name="Demura T."/>
            <person name="Yamaguchi S."/>
            <person name="Yoneyama K."/>
            <person name="Manabe R.I."/>
            <person name="Nelson D.C."/>
            <person name="Schulman A.H."/>
            <person name="Timko M.P."/>
            <person name="dePamphilis C.W."/>
            <person name="Choi D."/>
            <person name="Shirasu K."/>
        </authorList>
    </citation>
    <scope>NUCLEOTIDE SEQUENCE [LARGE SCALE GENOMIC DNA]</scope>
    <source>
        <strain evidence="12">cv. UVA1</strain>
    </source>
</reference>
<comment type="caution">
    <text evidence="11">The sequence shown here is derived from an EMBL/GenBank/DDBJ whole genome shotgun (WGS) entry which is preliminary data.</text>
</comment>
<proteinExistence type="inferred from homology"/>
<dbReference type="GO" id="GO:0004185">
    <property type="term" value="F:serine-type carboxypeptidase activity"/>
    <property type="evidence" value="ECO:0007669"/>
    <property type="project" value="UniProtKB-UniRule"/>
</dbReference>
<dbReference type="OrthoDB" id="443318at2759"/>
<evidence type="ECO:0000256" key="10">
    <source>
        <dbReference type="RuleBase" id="RU361156"/>
    </source>
</evidence>
<dbReference type="PRINTS" id="PR00724">
    <property type="entry name" value="CRBOXYPTASEC"/>
</dbReference>
<evidence type="ECO:0000256" key="7">
    <source>
        <dbReference type="ARBA" id="ARBA00022801"/>
    </source>
</evidence>
<evidence type="ECO:0000256" key="8">
    <source>
        <dbReference type="ARBA" id="ARBA00023157"/>
    </source>
</evidence>
<evidence type="ECO:0000313" key="11">
    <source>
        <dbReference type="EMBL" id="GER56661.1"/>
    </source>
</evidence>
<keyword evidence="4 10" id="KW-0121">Carboxypeptidase</keyword>
<comment type="subcellular location">
    <subcellularLocation>
        <location evidence="1">Secreted</location>
    </subcellularLocation>
</comment>
<dbReference type="GO" id="GO:0006508">
    <property type="term" value="P:proteolysis"/>
    <property type="evidence" value="ECO:0007669"/>
    <property type="project" value="UniProtKB-KW"/>
</dbReference>
<feature type="signal peptide" evidence="10">
    <location>
        <begin position="1"/>
        <end position="18"/>
    </location>
</feature>
<accession>A0A5A7RHN8</accession>
<dbReference type="InterPro" id="IPR029058">
    <property type="entry name" value="AB_hydrolase_fold"/>
</dbReference>